<sequence>MMAVSSQYRGIKAILVICYLQVTRCMDSSWSGSHQVNHNVLEQTDRLEAFWSQMKVMRLQDDVAPTQHVQDAQISRECIKKYLSSLRQFRKPTTGSVVDQIKHQNSKKEVQLQIKFLLEDFHFMTKDLGMFIQEVQSQQEQENYLNLIEIAQELQSIHEFILQPQMEAILGEWANQYDLPQPKIFEEAIYPNKKYLEHDEDLSHVIFHEKSTKNSKLKTTSEGIDRDFCYVQFPKTFPKNLKLQGTSEGVDRDFCYVQFPHKSPKNSKLKSTAEEATRSNKMNASRFASLKSIKLKSKLSWKSKNRKGESEEAKLNKYIHELMMNFKQSLFKTCVNLIAQKTEQVLVLSRVFFQTIDQLYKYELMSEIGLKSLFQINGSLEFAARTMFLDVFQSGNQFGVHYLMYWKNIFNSRYSANFATILKALDSKQQRKFYHSYVKNLASNYFEQIADYQQRVHLKFWMIHCLEKADVFDKFEQLAKEKRDVIETIRYLNEKITELSSKLPQLRSVVKIEESNKIITQSKERICGLEPTGHQFAWQFERFQENQFWNQGWQAKLDLRIIAQFLDFYFESYVHTQMIKSTHFGPTLIHELTAINFRNQFLGKSENLYIYLNEHFSQSEPKISNYNLIEIEGNQLSPTEELDLISQHFSLSVDNYYSHVDSPYFPKHQFHDQEVENMIKLLESKIEELRSHYILSRKVSFGN</sequence>
<evidence type="ECO:0000313" key="2">
    <source>
        <dbReference type="Proteomes" id="UP000324748"/>
    </source>
</evidence>
<proteinExistence type="predicted"/>
<accession>A0A5B0MNW3</accession>
<dbReference type="AlphaFoldDB" id="A0A5B0MNW3"/>
<dbReference type="Proteomes" id="UP000324748">
    <property type="component" value="Unassembled WGS sequence"/>
</dbReference>
<dbReference type="EMBL" id="VSWC01000144">
    <property type="protein sequence ID" value="KAA1077664.1"/>
    <property type="molecule type" value="Genomic_DNA"/>
</dbReference>
<dbReference type="OrthoDB" id="10620590at2759"/>
<protein>
    <submittedName>
        <fullName evidence="1">Uncharacterized protein</fullName>
    </submittedName>
</protein>
<reference evidence="1 2" key="1">
    <citation type="submission" date="2019-05" db="EMBL/GenBank/DDBJ databases">
        <title>Emergence of the Ug99 lineage of the wheat stem rust pathogen through somatic hybridization.</title>
        <authorList>
            <person name="Li F."/>
            <person name="Upadhyaya N.M."/>
            <person name="Sperschneider J."/>
            <person name="Matny O."/>
            <person name="Nguyen-Phuc H."/>
            <person name="Mago R."/>
            <person name="Raley C."/>
            <person name="Miller M.E."/>
            <person name="Silverstein K.A.T."/>
            <person name="Henningsen E."/>
            <person name="Hirsch C.D."/>
            <person name="Visser B."/>
            <person name="Pretorius Z.A."/>
            <person name="Steffenson B.J."/>
            <person name="Schwessinger B."/>
            <person name="Dodds P.N."/>
            <person name="Figueroa M."/>
        </authorList>
    </citation>
    <scope>NUCLEOTIDE SEQUENCE [LARGE SCALE GENOMIC DNA]</scope>
    <source>
        <strain evidence="1">21-0</strain>
    </source>
</reference>
<keyword evidence="2" id="KW-1185">Reference proteome</keyword>
<comment type="caution">
    <text evidence="1">The sequence shown here is derived from an EMBL/GenBank/DDBJ whole genome shotgun (WGS) entry which is preliminary data.</text>
</comment>
<evidence type="ECO:0000313" key="1">
    <source>
        <dbReference type="EMBL" id="KAA1077664.1"/>
    </source>
</evidence>
<organism evidence="1 2">
    <name type="scientific">Puccinia graminis f. sp. tritici</name>
    <dbReference type="NCBI Taxonomy" id="56615"/>
    <lineage>
        <taxon>Eukaryota</taxon>
        <taxon>Fungi</taxon>
        <taxon>Dikarya</taxon>
        <taxon>Basidiomycota</taxon>
        <taxon>Pucciniomycotina</taxon>
        <taxon>Pucciniomycetes</taxon>
        <taxon>Pucciniales</taxon>
        <taxon>Pucciniaceae</taxon>
        <taxon>Puccinia</taxon>
    </lineage>
</organism>
<name>A0A5B0MNW3_PUCGR</name>
<gene>
    <name evidence="1" type="ORF">PGT21_015295</name>
</gene>